<keyword evidence="1" id="KW-0812">Transmembrane</keyword>
<reference evidence="2 3" key="1">
    <citation type="submission" date="2019-12" db="EMBL/GenBank/DDBJ databases">
        <title>Full genome sequence of a Bacillus safensis strain isolated from commercially available natto in Indonesia.</title>
        <authorList>
            <person name="Yoshida M."/>
            <person name="Uomi M."/>
            <person name="Waturangi D."/>
            <person name="Ekaputri J.J."/>
            <person name="Setiamarga D.H.E."/>
        </authorList>
    </citation>
    <scope>NUCLEOTIDE SEQUENCE [LARGE SCALE GENOMIC DNA]</scope>
    <source>
        <strain evidence="2 3">IDN1</strain>
    </source>
</reference>
<protein>
    <submittedName>
        <fullName evidence="2">Uncharacterized protein</fullName>
    </submittedName>
</protein>
<dbReference type="AlphaFoldDB" id="A0A5S9MCW3"/>
<organism evidence="2 3">
    <name type="scientific">Bacillus safensis</name>
    <dbReference type="NCBI Taxonomy" id="561879"/>
    <lineage>
        <taxon>Bacteria</taxon>
        <taxon>Bacillati</taxon>
        <taxon>Bacillota</taxon>
        <taxon>Bacilli</taxon>
        <taxon>Bacillales</taxon>
        <taxon>Bacillaceae</taxon>
        <taxon>Bacillus</taxon>
    </lineage>
</organism>
<feature type="transmembrane region" description="Helical" evidence="1">
    <location>
        <begin position="42"/>
        <end position="62"/>
    </location>
</feature>
<gene>
    <name evidence="2" type="ORF">BsIDN1_43330</name>
</gene>
<evidence type="ECO:0000313" key="2">
    <source>
        <dbReference type="EMBL" id="BBP90715.1"/>
    </source>
</evidence>
<dbReference type="EMBL" id="AP021906">
    <property type="protein sequence ID" value="BBP90715.1"/>
    <property type="molecule type" value="Genomic_DNA"/>
</dbReference>
<accession>A0A5S9MCW3</accession>
<keyword evidence="1" id="KW-1133">Transmembrane helix</keyword>
<dbReference type="Proteomes" id="UP000464658">
    <property type="component" value="Chromosome"/>
</dbReference>
<name>A0A5S9MCW3_BACIA</name>
<evidence type="ECO:0000256" key="1">
    <source>
        <dbReference type="SAM" id="Phobius"/>
    </source>
</evidence>
<proteinExistence type="predicted"/>
<keyword evidence="1" id="KW-0472">Membrane</keyword>
<evidence type="ECO:0000313" key="3">
    <source>
        <dbReference type="Proteomes" id="UP000464658"/>
    </source>
</evidence>
<sequence length="72" mass="8517">MRKNRLKAISFLLIATLLMWVKTYVIYKSSFNIKIENFMQEFILFINPLSFLLFIFGIGLFFKEKTAIDISS</sequence>